<sequence>MAGVVIEGMGVLWAKTDSPGVVVVVWMSLVLGKWEVMERLGREMDLTSRFLDVENRADEVVAMVDEPASGGLAHIGFMFLHLENGGYMSLEWLGELQSVWEPYVEFWQGGEQWAEQWLYRDGYGRNRCALESFFEAQEGLVVVVIICCRRPDLHPALFINISHPSACSYHALLPHHPSSRSS</sequence>
<organism evidence="1 2">
    <name type="scientific">Armillaria solidipes</name>
    <dbReference type="NCBI Taxonomy" id="1076256"/>
    <lineage>
        <taxon>Eukaryota</taxon>
        <taxon>Fungi</taxon>
        <taxon>Dikarya</taxon>
        <taxon>Basidiomycota</taxon>
        <taxon>Agaricomycotina</taxon>
        <taxon>Agaricomycetes</taxon>
        <taxon>Agaricomycetidae</taxon>
        <taxon>Agaricales</taxon>
        <taxon>Marasmiineae</taxon>
        <taxon>Physalacriaceae</taxon>
        <taxon>Armillaria</taxon>
    </lineage>
</organism>
<protein>
    <submittedName>
        <fullName evidence="1">Uncharacterized protein</fullName>
    </submittedName>
</protein>
<dbReference type="AlphaFoldDB" id="A0A2H3BA75"/>
<dbReference type="EMBL" id="KZ293440">
    <property type="protein sequence ID" value="PBK66580.1"/>
    <property type="molecule type" value="Genomic_DNA"/>
</dbReference>
<proteinExistence type="predicted"/>
<keyword evidence="2" id="KW-1185">Reference proteome</keyword>
<evidence type="ECO:0000313" key="2">
    <source>
        <dbReference type="Proteomes" id="UP000218334"/>
    </source>
</evidence>
<evidence type="ECO:0000313" key="1">
    <source>
        <dbReference type="EMBL" id="PBK66580.1"/>
    </source>
</evidence>
<gene>
    <name evidence="1" type="ORF">ARMSODRAFT_977486</name>
</gene>
<accession>A0A2H3BA75</accession>
<name>A0A2H3BA75_9AGAR</name>
<dbReference type="Proteomes" id="UP000218334">
    <property type="component" value="Unassembled WGS sequence"/>
</dbReference>
<reference evidence="2" key="1">
    <citation type="journal article" date="2017" name="Nat. Ecol. Evol.">
        <title>Genome expansion and lineage-specific genetic innovations in the forest pathogenic fungi Armillaria.</title>
        <authorList>
            <person name="Sipos G."/>
            <person name="Prasanna A.N."/>
            <person name="Walter M.C."/>
            <person name="O'Connor E."/>
            <person name="Balint B."/>
            <person name="Krizsan K."/>
            <person name="Kiss B."/>
            <person name="Hess J."/>
            <person name="Varga T."/>
            <person name="Slot J."/>
            <person name="Riley R."/>
            <person name="Boka B."/>
            <person name="Rigling D."/>
            <person name="Barry K."/>
            <person name="Lee J."/>
            <person name="Mihaltcheva S."/>
            <person name="LaButti K."/>
            <person name="Lipzen A."/>
            <person name="Waldron R."/>
            <person name="Moloney N.M."/>
            <person name="Sperisen C."/>
            <person name="Kredics L."/>
            <person name="Vagvoelgyi C."/>
            <person name="Patrignani A."/>
            <person name="Fitzpatrick D."/>
            <person name="Nagy I."/>
            <person name="Doyle S."/>
            <person name="Anderson J.B."/>
            <person name="Grigoriev I.V."/>
            <person name="Gueldener U."/>
            <person name="Muensterkoetter M."/>
            <person name="Nagy L.G."/>
        </authorList>
    </citation>
    <scope>NUCLEOTIDE SEQUENCE [LARGE SCALE GENOMIC DNA]</scope>
    <source>
        <strain evidence="2">28-4</strain>
    </source>
</reference>